<reference evidence="2 4" key="1">
    <citation type="submission" date="2017-04" db="EMBL/GenBank/DDBJ databases">
        <title>Novel microbial lineages endemic to geothermal iron-oxide mats fill important gaps in the evolutionary history of Archaea.</title>
        <authorList>
            <person name="Jay Z.J."/>
            <person name="Beam J.P."/>
            <person name="Dlakic M."/>
            <person name="Rusch D.B."/>
            <person name="Kozubal M.A."/>
            <person name="Inskeep W.P."/>
        </authorList>
    </citation>
    <scope>NUCLEOTIDE SEQUENCE [LARGE SCALE GENOMIC DNA]</scope>
    <source>
        <strain evidence="2">ECH_B_2</strain>
    </source>
</reference>
<feature type="transmembrane region" description="Helical" evidence="1">
    <location>
        <begin position="123"/>
        <end position="148"/>
    </location>
</feature>
<feature type="transmembrane region" description="Helical" evidence="1">
    <location>
        <begin position="192"/>
        <end position="211"/>
    </location>
</feature>
<accession>A0A2R6B3M5</accession>
<feature type="transmembrane region" description="Helical" evidence="1">
    <location>
        <begin position="268"/>
        <end position="288"/>
    </location>
</feature>
<keyword evidence="1" id="KW-0812">Transmembrane</keyword>
<feature type="transmembrane region" description="Helical" evidence="1">
    <location>
        <begin position="300"/>
        <end position="325"/>
    </location>
</feature>
<dbReference type="Proteomes" id="UP000241284">
    <property type="component" value="Unassembled WGS sequence"/>
</dbReference>
<gene>
    <name evidence="3" type="ORF">B9Q06_10965</name>
    <name evidence="2" type="ORF">B9Q06_12460</name>
</gene>
<organism evidence="2 4">
    <name type="scientific">Candidatus Marsarchaeota G2 archaeon ECH_B_2</name>
    <dbReference type="NCBI Taxonomy" id="1978160"/>
    <lineage>
        <taxon>Archaea</taxon>
        <taxon>Candidatus Marsarchaeota</taxon>
        <taxon>Candidatus Marsarchaeota group 2</taxon>
    </lineage>
</organism>
<feature type="transmembrane region" description="Helical" evidence="1">
    <location>
        <begin position="154"/>
        <end position="180"/>
    </location>
</feature>
<name>A0A2R6B3M5_9ARCH</name>
<evidence type="ECO:0000313" key="3">
    <source>
        <dbReference type="EMBL" id="PSN93862.1"/>
    </source>
</evidence>
<dbReference type="AlphaFoldDB" id="A0A2R6B3M5"/>
<proteinExistence type="predicted"/>
<evidence type="ECO:0008006" key="5">
    <source>
        <dbReference type="Google" id="ProtNLM"/>
    </source>
</evidence>
<sequence>MSNINGLTRHPRLRLVVYLGLAKLCVFLPPIMIQKSLAGLAKLNAWDSLIFEGIAENGYIKPEYYAFSPVYPAIIRMLHLSLGLSYTLGAFLATNVLSFVFPLLVYEAFGYTAALLTEFLPTYIVFTTVPYSDVIALIGIGASMVLLLRNKVDVQVGACLSLAVTVFYSLTYTLPAYLILSVGGGVRSSISRMLKIYLLPLMSLLGVVLWYRQVHGAFYYFALEHDIWGVSFATPIQQAQWILNTKGTGWFTSQDWSVLGLRLTPTYWYARNLVFEAFYSIGIALLIWKTSHPARLFLAFYSATVEVPLLFIVGTPAISIPRLLLPAYPAVYGYAATLNKQWVKVYLAVCIVCTIWVTLSQAYAFFS</sequence>
<dbReference type="EMBL" id="NEXH01000037">
    <property type="protein sequence ID" value="PSN93862.1"/>
    <property type="molecule type" value="Genomic_DNA"/>
</dbReference>
<keyword evidence="1" id="KW-1133">Transmembrane helix</keyword>
<keyword evidence="1" id="KW-0472">Membrane</keyword>
<protein>
    <recommendedName>
        <fullName evidence="5">Glycosyltransferase RgtA/B/C/D-like domain-containing protein</fullName>
    </recommendedName>
</protein>
<feature type="transmembrane region" description="Helical" evidence="1">
    <location>
        <begin position="12"/>
        <end position="33"/>
    </location>
</feature>
<evidence type="ECO:0000256" key="1">
    <source>
        <dbReference type="SAM" id="Phobius"/>
    </source>
</evidence>
<evidence type="ECO:0000313" key="4">
    <source>
        <dbReference type="Proteomes" id="UP000241284"/>
    </source>
</evidence>
<comment type="caution">
    <text evidence="2">The sequence shown here is derived from an EMBL/GenBank/DDBJ whole genome shotgun (WGS) entry which is preliminary data.</text>
</comment>
<feature type="transmembrane region" description="Helical" evidence="1">
    <location>
        <begin position="86"/>
        <end position="111"/>
    </location>
</feature>
<feature type="transmembrane region" description="Helical" evidence="1">
    <location>
        <begin position="345"/>
        <end position="366"/>
    </location>
</feature>
<dbReference type="EMBL" id="NEXH01000055">
    <property type="protein sequence ID" value="PSN93249.1"/>
    <property type="molecule type" value="Genomic_DNA"/>
</dbReference>
<evidence type="ECO:0000313" key="2">
    <source>
        <dbReference type="EMBL" id="PSN93249.1"/>
    </source>
</evidence>